<comment type="similarity">
    <text evidence="2">Belongs to the RER1 family.</text>
</comment>
<evidence type="ECO:0000313" key="8">
    <source>
        <dbReference type="Proteomes" id="UP001632038"/>
    </source>
</evidence>
<reference evidence="8" key="1">
    <citation type="journal article" date="2024" name="IScience">
        <title>Strigolactones Initiate the Formation of Haustorium-like Structures in Castilleja.</title>
        <authorList>
            <person name="Buerger M."/>
            <person name="Peterson D."/>
            <person name="Chory J."/>
        </authorList>
    </citation>
    <scope>NUCLEOTIDE SEQUENCE [LARGE SCALE GENOMIC DNA]</scope>
</reference>
<protein>
    <recommendedName>
        <fullName evidence="9">Protein RER1</fullName>
    </recommendedName>
</protein>
<dbReference type="GO" id="GO:0016020">
    <property type="term" value="C:membrane"/>
    <property type="evidence" value="ECO:0007669"/>
    <property type="project" value="UniProtKB-SubCell"/>
</dbReference>
<dbReference type="EMBL" id="JAVIJP010000027">
    <property type="protein sequence ID" value="KAL3635957.1"/>
    <property type="molecule type" value="Genomic_DNA"/>
</dbReference>
<keyword evidence="5 6" id="KW-0472">Membrane</keyword>
<evidence type="ECO:0000256" key="5">
    <source>
        <dbReference type="ARBA" id="ARBA00023136"/>
    </source>
</evidence>
<organism evidence="7 8">
    <name type="scientific">Castilleja foliolosa</name>
    <dbReference type="NCBI Taxonomy" id="1961234"/>
    <lineage>
        <taxon>Eukaryota</taxon>
        <taxon>Viridiplantae</taxon>
        <taxon>Streptophyta</taxon>
        <taxon>Embryophyta</taxon>
        <taxon>Tracheophyta</taxon>
        <taxon>Spermatophyta</taxon>
        <taxon>Magnoliopsida</taxon>
        <taxon>eudicotyledons</taxon>
        <taxon>Gunneridae</taxon>
        <taxon>Pentapetalae</taxon>
        <taxon>asterids</taxon>
        <taxon>lamiids</taxon>
        <taxon>Lamiales</taxon>
        <taxon>Orobanchaceae</taxon>
        <taxon>Pedicularideae</taxon>
        <taxon>Castillejinae</taxon>
        <taxon>Castilleja</taxon>
    </lineage>
</organism>
<feature type="transmembrane region" description="Helical" evidence="6">
    <location>
        <begin position="44"/>
        <end position="64"/>
    </location>
</feature>
<sequence length="171" mass="20452">MEIKNRLQYYSDKLKPQFYYRWMVTFVLACFYAIRVYLYGYYFLTYLLGIILTFLVNFLLTTYIDDDPDEPVSLDAPPILPTKASDELRPFVPFLPEYNFWCKVNKVLCVFLGLTFIIPSINFPAGVWYVYLIIWLYYTALVLIQHRVDMIKYNYIPFYYGDKSKGVYKGK</sequence>
<comment type="subcellular location">
    <subcellularLocation>
        <location evidence="1">Membrane</location>
        <topology evidence="1">Multi-pass membrane protein</topology>
    </subcellularLocation>
</comment>
<keyword evidence="4 6" id="KW-1133">Transmembrane helix</keyword>
<keyword evidence="8" id="KW-1185">Reference proteome</keyword>
<dbReference type="Pfam" id="PF03248">
    <property type="entry name" value="Rer1"/>
    <property type="match status" value="1"/>
</dbReference>
<evidence type="ECO:0008006" key="9">
    <source>
        <dbReference type="Google" id="ProtNLM"/>
    </source>
</evidence>
<dbReference type="GO" id="GO:0005737">
    <property type="term" value="C:cytoplasm"/>
    <property type="evidence" value="ECO:0007669"/>
    <property type="project" value="UniProtKB-ARBA"/>
</dbReference>
<accession>A0ABD3D5B1</accession>
<feature type="transmembrane region" description="Helical" evidence="6">
    <location>
        <begin position="127"/>
        <end position="144"/>
    </location>
</feature>
<evidence type="ECO:0000256" key="3">
    <source>
        <dbReference type="ARBA" id="ARBA00022692"/>
    </source>
</evidence>
<dbReference type="InterPro" id="IPR004932">
    <property type="entry name" value="Rer1"/>
</dbReference>
<dbReference type="PANTHER" id="PTHR10743:SF17">
    <property type="entry name" value="PROTEIN RER1A"/>
    <property type="match status" value="1"/>
</dbReference>
<dbReference type="PANTHER" id="PTHR10743">
    <property type="entry name" value="PROTEIN RER1"/>
    <property type="match status" value="1"/>
</dbReference>
<comment type="caution">
    <text evidence="7">The sequence shown here is derived from an EMBL/GenBank/DDBJ whole genome shotgun (WGS) entry which is preliminary data.</text>
</comment>
<dbReference type="Proteomes" id="UP001632038">
    <property type="component" value="Unassembled WGS sequence"/>
</dbReference>
<proteinExistence type="inferred from homology"/>
<keyword evidence="3 6" id="KW-0812">Transmembrane</keyword>
<dbReference type="AlphaFoldDB" id="A0ABD3D5B1"/>
<name>A0ABD3D5B1_9LAMI</name>
<evidence type="ECO:0000313" key="7">
    <source>
        <dbReference type="EMBL" id="KAL3635957.1"/>
    </source>
</evidence>
<evidence type="ECO:0000256" key="6">
    <source>
        <dbReference type="SAM" id="Phobius"/>
    </source>
</evidence>
<evidence type="ECO:0000256" key="1">
    <source>
        <dbReference type="ARBA" id="ARBA00004141"/>
    </source>
</evidence>
<feature type="transmembrane region" description="Helical" evidence="6">
    <location>
        <begin position="20"/>
        <end position="38"/>
    </location>
</feature>
<gene>
    <name evidence="7" type="ORF">CASFOL_020504</name>
</gene>
<evidence type="ECO:0000256" key="2">
    <source>
        <dbReference type="ARBA" id="ARBA00006070"/>
    </source>
</evidence>
<evidence type="ECO:0000256" key="4">
    <source>
        <dbReference type="ARBA" id="ARBA00022989"/>
    </source>
</evidence>